<comment type="catalytic activity">
    <reaction evidence="3">
        <text>chorismate = prephenate</text>
        <dbReference type="Rhea" id="RHEA:13897"/>
        <dbReference type="ChEBI" id="CHEBI:29748"/>
        <dbReference type="ChEBI" id="CHEBI:29934"/>
        <dbReference type="EC" id="5.4.99.5"/>
    </reaction>
</comment>
<dbReference type="GO" id="GO:0009073">
    <property type="term" value="P:aromatic amino acid family biosynthetic process"/>
    <property type="evidence" value="ECO:0007669"/>
    <property type="project" value="UniProtKB-UniRule"/>
</dbReference>
<dbReference type="OrthoDB" id="9802232at2"/>
<dbReference type="GO" id="GO:0004106">
    <property type="term" value="F:chorismate mutase activity"/>
    <property type="evidence" value="ECO:0007669"/>
    <property type="project" value="UniProtKB-UniRule"/>
</dbReference>
<dbReference type="PROSITE" id="PS51167">
    <property type="entry name" value="CHORISMATE_MUT_1"/>
    <property type="match status" value="1"/>
</dbReference>
<dbReference type="Gene3D" id="3.30.1330.40">
    <property type="entry name" value="RutC-like"/>
    <property type="match status" value="1"/>
</dbReference>
<keyword evidence="3" id="KW-0413">Isomerase</keyword>
<dbReference type="RefSeq" id="WP_073419679.1">
    <property type="nucleotide sequence ID" value="NZ_FQVX01000002.1"/>
</dbReference>
<name>A0A1M5HHD5_9ACTN</name>
<accession>A0A1M5HHD5</accession>
<dbReference type="EC" id="5.4.99.5" evidence="1 3"/>
<dbReference type="Proteomes" id="UP000184471">
    <property type="component" value="Unassembled WGS sequence"/>
</dbReference>
<evidence type="ECO:0000313" key="4">
    <source>
        <dbReference type="EMBL" id="SHG15355.1"/>
    </source>
</evidence>
<dbReference type="GO" id="GO:0046417">
    <property type="term" value="P:chorismate metabolic process"/>
    <property type="evidence" value="ECO:0007669"/>
    <property type="project" value="TreeGrafter"/>
</dbReference>
<dbReference type="CDD" id="cd02185">
    <property type="entry name" value="AroH"/>
    <property type="match status" value="1"/>
</dbReference>
<proteinExistence type="predicted"/>
<evidence type="ECO:0000256" key="2">
    <source>
        <dbReference type="PIRSR" id="PIRSR005965-1"/>
    </source>
</evidence>
<dbReference type="Pfam" id="PF07736">
    <property type="entry name" value="CM_1"/>
    <property type="match status" value="1"/>
</dbReference>
<feature type="binding site" evidence="2">
    <location>
        <position position="7"/>
    </location>
    <ligand>
        <name>prephenate</name>
        <dbReference type="ChEBI" id="CHEBI:29934"/>
    </ligand>
</feature>
<keyword evidence="5" id="KW-1185">Reference proteome</keyword>
<dbReference type="NCBIfam" id="TIGR01796">
    <property type="entry name" value="CM_mono_aroH"/>
    <property type="match status" value="1"/>
</dbReference>
<evidence type="ECO:0000313" key="5">
    <source>
        <dbReference type="Proteomes" id="UP000184471"/>
    </source>
</evidence>
<dbReference type="PANTHER" id="PTHR21164:SF0">
    <property type="entry name" value="CHORISMATE MUTASE AROH"/>
    <property type="match status" value="1"/>
</dbReference>
<dbReference type="PANTHER" id="PTHR21164">
    <property type="entry name" value="CHORISMATE MUTASE"/>
    <property type="match status" value="1"/>
</dbReference>
<dbReference type="InterPro" id="IPR035959">
    <property type="entry name" value="RutC-like_sf"/>
</dbReference>
<dbReference type="PIRSF" id="PIRSF005965">
    <property type="entry name" value="Chor_mut_AroH"/>
    <property type="match status" value="1"/>
</dbReference>
<keyword evidence="2 3" id="KW-0057">Aromatic amino acid biosynthesis</keyword>
<reference evidence="4 5" key="1">
    <citation type="submission" date="2016-11" db="EMBL/GenBank/DDBJ databases">
        <authorList>
            <person name="Jaros S."/>
            <person name="Januszkiewicz K."/>
            <person name="Wedrychowicz H."/>
        </authorList>
    </citation>
    <scope>NUCLEOTIDE SEQUENCE [LARGE SCALE GENOMIC DNA]</scope>
    <source>
        <strain evidence="4 5">DSM 45408</strain>
    </source>
</reference>
<sequence>MAVRAIRGATQVDADDRDQVLEATRELVSEVVGRNGLDHADIISILFTATPDLVSEFPALAARELGMGDVPLMCATEIAVPHALPRVLRLMAHVETPKERADIQHVYLRGAVALRRDIAQ</sequence>
<gene>
    <name evidence="4" type="ORF">SAMN05444351_1595</name>
</gene>
<organism evidence="4 5">
    <name type="scientific">Geodermatophilus nigrescens</name>
    <dbReference type="NCBI Taxonomy" id="1070870"/>
    <lineage>
        <taxon>Bacteria</taxon>
        <taxon>Bacillati</taxon>
        <taxon>Actinomycetota</taxon>
        <taxon>Actinomycetes</taxon>
        <taxon>Geodermatophilales</taxon>
        <taxon>Geodermatophilaceae</taxon>
        <taxon>Geodermatophilus</taxon>
    </lineage>
</organism>
<protein>
    <recommendedName>
        <fullName evidence="1 3">chorismate mutase</fullName>
        <ecNumber evidence="1 3">5.4.99.5</ecNumber>
    </recommendedName>
</protein>
<dbReference type="STRING" id="1070870.SAMN05444351_1595"/>
<evidence type="ECO:0000256" key="1">
    <source>
        <dbReference type="NCBIfam" id="TIGR01796"/>
    </source>
</evidence>
<dbReference type="InterPro" id="IPR008243">
    <property type="entry name" value="Chorismate_mutase_AroH"/>
</dbReference>
<dbReference type="EMBL" id="FQVX01000002">
    <property type="protein sequence ID" value="SHG15355.1"/>
    <property type="molecule type" value="Genomic_DNA"/>
</dbReference>
<feature type="binding site" evidence="2">
    <location>
        <position position="107"/>
    </location>
    <ligand>
        <name>prephenate</name>
        <dbReference type="ChEBI" id="CHEBI:29934"/>
    </ligand>
</feature>
<evidence type="ECO:0000256" key="3">
    <source>
        <dbReference type="PROSITE-ProRule" id="PRU00514"/>
    </source>
</evidence>
<dbReference type="SUPFAM" id="SSF55298">
    <property type="entry name" value="YjgF-like"/>
    <property type="match status" value="1"/>
</dbReference>
<dbReference type="GO" id="GO:0008652">
    <property type="term" value="P:amino acid biosynthetic process"/>
    <property type="evidence" value="ECO:0007669"/>
    <property type="project" value="UniProtKB-UniRule"/>
</dbReference>
<feature type="binding site" evidence="2">
    <location>
        <position position="89"/>
    </location>
    <ligand>
        <name>prephenate</name>
        <dbReference type="ChEBI" id="CHEBI:29934"/>
    </ligand>
</feature>
<keyword evidence="2 3" id="KW-0028">Amino-acid biosynthesis</keyword>
<dbReference type="AlphaFoldDB" id="A0A1M5HHD5"/>